<evidence type="ECO:0000313" key="1">
    <source>
        <dbReference type="EMBL" id="UUY04733.1"/>
    </source>
</evidence>
<organism evidence="1 2">
    <name type="scientific">Svornostia abyssi</name>
    <dbReference type="NCBI Taxonomy" id="2898438"/>
    <lineage>
        <taxon>Bacteria</taxon>
        <taxon>Bacillati</taxon>
        <taxon>Actinomycetota</taxon>
        <taxon>Thermoleophilia</taxon>
        <taxon>Solirubrobacterales</taxon>
        <taxon>Baekduiaceae</taxon>
        <taxon>Svornostia</taxon>
    </lineage>
</organism>
<gene>
    <name evidence="1" type="ORF">LRS13_04165</name>
</gene>
<evidence type="ECO:0008006" key="3">
    <source>
        <dbReference type="Google" id="ProtNLM"/>
    </source>
</evidence>
<evidence type="ECO:0000313" key="2">
    <source>
        <dbReference type="Proteomes" id="UP001058860"/>
    </source>
</evidence>
<dbReference type="EMBL" id="CP088295">
    <property type="protein sequence ID" value="UUY04733.1"/>
    <property type="molecule type" value="Genomic_DNA"/>
</dbReference>
<name>A0ABY5PJ75_9ACTN</name>
<protein>
    <recommendedName>
        <fullName evidence="3">Flagellar protein FliT</fullName>
    </recommendedName>
</protein>
<accession>A0ABY5PJ75</accession>
<reference evidence="2" key="1">
    <citation type="submission" date="2021-11" db="EMBL/GenBank/DDBJ databases">
        <title>Cultivation dependent microbiological survey of springs from the worlds oldest radium mine currently devoted to the extraction of radon-saturated water.</title>
        <authorList>
            <person name="Kapinusova G."/>
            <person name="Smrhova T."/>
            <person name="Strejcek M."/>
            <person name="Suman J."/>
            <person name="Jani K."/>
            <person name="Pajer P."/>
            <person name="Uhlik O."/>
        </authorList>
    </citation>
    <scope>NUCLEOTIDE SEQUENCE [LARGE SCALE GENOMIC DNA]</scope>
    <source>
        <strain evidence="2">J379</strain>
    </source>
</reference>
<keyword evidence="2" id="KW-1185">Reference proteome</keyword>
<dbReference type="RefSeq" id="WP_353865213.1">
    <property type="nucleotide sequence ID" value="NZ_CP088295.1"/>
</dbReference>
<proteinExistence type="predicted"/>
<sequence>MDELAPFRMLVTLAESVCAHIDAERWDELAQVQEEFGHRLAELHGPEPAGAGPLLQRAFDLHLQATRGLERHKAEILAELGGVQRGRTAAAGYAPTASVPAASVNHAA</sequence>
<dbReference type="Proteomes" id="UP001058860">
    <property type="component" value="Chromosome"/>
</dbReference>